<evidence type="ECO:0000256" key="1">
    <source>
        <dbReference type="ARBA" id="ARBA00001936"/>
    </source>
</evidence>
<dbReference type="GO" id="GO:0030246">
    <property type="term" value="F:carbohydrate binding"/>
    <property type="evidence" value="ECO:0007669"/>
    <property type="project" value="UniProtKB-KW"/>
</dbReference>
<evidence type="ECO:0000256" key="3">
    <source>
        <dbReference type="ARBA" id="ARBA00004922"/>
    </source>
</evidence>
<feature type="region of interest" description="Disordered" evidence="21">
    <location>
        <begin position="630"/>
        <end position="681"/>
    </location>
</feature>
<gene>
    <name evidence="23" type="ORF">PYW07_005234</name>
</gene>
<name>A0AAD7YEY4_MYTSE</name>
<evidence type="ECO:0000256" key="15">
    <source>
        <dbReference type="ARBA" id="ARBA00023157"/>
    </source>
</evidence>
<dbReference type="Proteomes" id="UP001231518">
    <property type="component" value="Chromosome 17"/>
</dbReference>
<dbReference type="CDD" id="cd23433">
    <property type="entry name" value="beta-trefoil_Ricin_GALNT1-like"/>
    <property type="match status" value="1"/>
</dbReference>
<feature type="domain" description="Ricin B lectin" evidence="22">
    <location>
        <begin position="493"/>
        <end position="616"/>
    </location>
</feature>
<comment type="caution">
    <text evidence="23">The sequence shown here is derived from an EMBL/GenBank/DDBJ whole genome shotgun (WGS) entry which is preliminary data.</text>
</comment>
<feature type="transmembrane region" description="Helical" evidence="20">
    <location>
        <begin position="12"/>
        <end position="32"/>
    </location>
</feature>
<keyword evidence="10 20" id="KW-0430">Lectin</keyword>
<feature type="compositionally biased region" description="Basic residues" evidence="21">
    <location>
        <begin position="751"/>
        <end position="764"/>
    </location>
</feature>
<dbReference type="InterPro" id="IPR045885">
    <property type="entry name" value="GalNAc-T"/>
</dbReference>
<dbReference type="SUPFAM" id="SSF53448">
    <property type="entry name" value="Nucleotide-diphospho-sugar transferases"/>
    <property type="match status" value="1"/>
</dbReference>
<dbReference type="AlphaFoldDB" id="A0AAD7YEY4"/>
<evidence type="ECO:0000256" key="20">
    <source>
        <dbReference type="RuleBase" id="RU361242"/>
    </source>
</evidence>
<dbReference type="CDD" id="cd02510">
    <property type="entry name" value="pp-GalNAc-T"/>
    <property type="match status" value="1"/>
</dbReference>
<dbReference type="InterPro" id="IPR001173">
    <property type="entry name" value="Glyco_trans_2-like"/>
</dbReference>
<evidence type="ECO:0000256" key="11">
    <source>
        <dbReference type="ARBA" id="ARBA00022968"/>
    </source>
</evidence>
<dbReference type="PANTHER" id="PTHR11675">
    <property type="entry name" value="N-ACETYLGALACTOSAMINYLTRANSFERASE"/>
    <property type="match status" value="1"/>
</dbReference>
<dbReference type="SMART" id="SM00458">
    <property type="entry name" value="RICIN"/>
    <property type="match status" value="1"/>
</dbReference>
<reference evidence="23" key="1">
    <citation type="submission" date="2023-03" db="EMBL/GenBank/DDBJ databases">
        <title>Chromosome-level genomes of two armyworms, Mythimna separata and Mythimna loreyi, provide insights into the biosynthesis and reception of sex pheromones.</title>
        <authorList>
            <person name="Zhao H."/>
        </authorList>
    </citation>
    <scope>NUCLEOTIDE SEQUENCE</scope>
    <source>
        <strain evidence="23">BeijingLab</strain>
        <tissue evidence="23">Pupa</tissue>
    </source>
</reference>
<dbReference type="GO" id="GO:0046872">
    <property type="term" value="F:metal ion binding"/>
    <property type="evidence" value="ECO:0007669"/>
    <property type="project" value="UniProtKB-KW"/>
</dbReference>
<dbReference type="Pfam" id="PF00652">
    <property type="entry name" value="Ricin_B_lectin"/>
    <property type="match status" value="1"/>
</dbReference>
<dbReference type="Gene3D" id="2.80.10.50">
    <property type="match status" value="1"/>
</dbReference>
<dbReference type="SUPFAM" id="SSF50370">
    <property type="entry name" value="Ricin B-like lectins"/>
    <property type="match status" value="1"/>
</dbReference>
<feature type="region of interest" description="Disordered" evidence="21">
    <location>
        <begin position="730"/>
        <end position="772"/>
    </location>
</feature>
<dbReference type="Pfam" id="PF00535">
    <property type="entry name" value="Glycos_transf_2"/>
    <property type="match status" value="1"/>
</dbReference>
<comment type="subcellular location">
    <subcellularLocation>
        <location evidence="2 20">Golgi apparatus membrane</location>
        <topology evidence="2 20">Single-pass type II membrane protein</topology>
    </subcellularLocation>
</comment>
<evidence type="ECO:0000256" key="12">
    <source>
        <dbReference type="ARBA" id="ARBA00022989"/>
    </source>
</evidence>
<dbReference type="InterPro" id="IPR035992">
    <property type="entry name" value="Ricin_B-like_lectins"/>
</dbReference>
<evidence type="ECO:0000256" key="18">
    <source>
        <dbReference type="ARBA" id="ARBA00050905"/>
    </source>
</evidence>
<comment type="catalytic activity">
    <reaction evidence="19">
        <text>L-seryl-[protein] + UDP-N-acetyl-alpha-D-galactosamine = a 3-O-[N-acetyl-alpha-D-galactosaminyl]-L-seryl-[protein] + UDP + H(+)</text>
        <dbReference type="Rhea" id="RHEA:23956"/>
        <dbReference type="Rhea" id="RHEA-COMP:9863"/>
        <dbReference type="Rhea" id="RHEA-COMP:12788"/>
        <dbReference type="ChEBI" id="CHEBI:15378"/>
        <dbReference type="ChEBI" id="CHEBI:29999"/>
        <dbReference type="ChEBI" id="CHEBI:53604"/>
        <dbReference type="ChEBI" id="CHEBI:58223"/>
        <dbReference type="ChEBI" id="CHEBI:67138"/>
        <dbReference type="EC" id="2.4.1.41"/>
    </reaction>
</comment>
<dbReference type="FunFam" id="3.90.550.10:FF:000005">
    <property type="entry name" value="Polypeptide N-acetylgalactosaminyltransferase"/>
    <property type="match status" value="1"/>
</dbReference>
<keyword evidence="24" id="KW-1185">Reference proteome</keyword>
<organism evidence="23 24">
    <name type="scientific">Mythimna separata</name>
    <name type="common">Oriental armyworm</name>
    <name type="synonym">Pseudaletia separata</name>
    <dbReference type="NCBI Taxonomy" id="271217"/>
    <lineage>
        <taxon>Eukaryota</taxon>
        <taxon>Metazoa</taxon>
        <taxon>Ecdysozoa</taxon>
        <taxon>Arthropoda</taxon>
        <taxon>Hexapoda</taxon>
        <taxon>Insecta</taxon>
        <taxon>Pterygota</taxon>
        <taxon>Neoptera</taxon>
        <taxon>Endopterygota</taxon>
        <taxon>Lepidoptera</taxon>
        <taxon>Glossata</taxon>
        <taxon>Ditrysia</taxon>
        <taxon>Noctuoidea</taxon>
        <taxon>Noctuidae</taxon>
        <taxon>Noctuinae</taxon>
        <taxon>Hadenini</taxon>
        <taxon>Mythimna</taxon>
    </lineage>
</organism>
<keyword evidence="13 20" id="KW-0333">Golgi apparatus</keyword>
<evidence type="ECO:0000256" key="16">
    <source>
        <dbReference type="ARBA" id="ARBA00023180"/>
    </source>
</evidence>
<dbReference type="FunFam" id="2.80.10.50:FF:000047">
    <property type="entry name" value="Polypeptide N-acetylgalactosaminyltransferase"/>
    <property type="match status" value="1"/>
</dbReference>
<evidence type="ECO:0000256" key="2">
    <source>
        <dbReference type="ARBA" id="ARBA00004323"/>
    </source>
</evidence>
<evidence type="ECO:0000256" key="5">
    <source>
        <dbReference type="ARBA" id="ARBA00012644"/>
    </source>
</evidence>
<keyword evidence="16" id="KW-0325">Glycoprotein</keyword>
<keyword evidence="14 20" id="KW-0472">Membrane</keyword>
<keyword evidence="7 20" id="KW-0808">Transferase</keyword>
<feature type="compositionally biased region" description="Basic residues" evidence="21">
    <location>
        <begin position="651"/>
        <end position="664"/>
    </location>
</feature>
<evidence type="ECO:0000256" key="10">
    <source>
        <dbReference type="ARBA" id="ARBA00022734"/>
    </source>
</evidence>
<evidence type="ECO:0000259" key="22">
    <source>
        <dbReference type="SMART" id="SM00458"/>
    </source>
</evidence>
<evidence type="ECO:0000256" key="6">
    <source>
        <dbReference type="ARBA" id="ARBA00022676"/>
    </source>
</evidence>
<dbReference type="PANTHER" id="PTHR11675:SF101">
    <property type="entry name" value="POLYPEPTIDE N-ACETYLGALACTOSAMINYLTRANSFERASE 5"/>
    <property type="match status" value="1"/>
</dbReference>
<evidence type="ECO:0000256" key="4">
    <source>
        <dbReference type="ARBA" id="ARBA00005680"/>
    </source>
</evidence>
<dbReference type="PROSITE" id="PS50231">
    <property type="entry name" value="RICIN_B_LECTIN"/>
    <property type="match status" value="1"/>
</dbReference>
<keyword evidence="6 20" id="KW-0328">Glycosyltransferase</keyword>
<evidence type="ECO:0000256" key="7">
    <source>
        <dbReference type="ARBA" id="ARBA00022679"/>
    </source>
</evidence>
<keyword evidence="17 20" id="KW-0464">Manganese</keyword>
<dbReference type="EMBL" id="JARGEI010000021">
    <property type="protein sequence ID" value="KAJ8712392.1"/>
    <property type="molecule type" value="Genomic_DNA"/>
</dbReference>
<proteinExistence type="inferred from homology"/>
<evidence type="ECO:0000256" key="9">
    <source>
        <dbReference type="ARBA" id="ARBA00022723"/>
    </source>
</evidence>
<dbReference type="EC" id="2.4.1.-" evidence="20"/>
<dbReference type="InterPro" id="IPR029044">
    <property type="entry name" value="Nucleotide-diphossugar_trans"/>
</dbReference>
<keyword evidence="9" id="KW-0479">Metal-binding</keyword>
<comment type="similarity">
    <text evidence="4 20">Belongs to the glycosyltransferase 2 family. GalNAc-T subfamily.</text>
</comment>
<evidence type="ECO:0000256" key="17">
    <source>
        <dbReference type="ARBA" id="ARBA00023211"/>
    </source>
</evidence>
<dbReference type="GO" id="GO:0006493">
    <property type="term" value="P:protein O-linked glycosylation"/>
    <property type="evidence" value="ECO:0007669"/>
    <property type="project" value="TreeGrafter"/>
</dbReference>
<comment type="catalytic activity">
    <reaction evidence="18">
        <text>L-threonyl-[protein] + UDP-N-acetyl-alpha-D-galactosamine = a 3-O-[N-acetyl-alpha-D-galactosaminyl]-L-threonyl-[protein] + UDP + H(+)</text>
        <dbReference type="Rhea" id="RHEA:52424"/>
        <dbReference type="Rhea" id="RHEA-COMP:11060"/>
        <dbReference type="Rhea" id="RHEA-COMP:11689"/>
        <dbReference type="ChEBI" id="CHEBI:15378"/>
        <dbReference type="ChEBI" id="CHEBI:30013"/>
        <dbReference type="ChEBI" id="CHEBI:58223"/>
        <dbReference type="ChEBI" id="CHEBI:67138"/>
        <dbReference type="ChEBI" id="CHEBI:87075"/>
        <dbReference type="EC" id="2.4.1.41"/>
    </reaction>
</comment>
<comment type="pathway">
    <text evidence="3 20">Protein modification; protein glycosylation.</text>
</comment>
<dbReference type="Gene3D" id="3.90.550.10">
    <property type="entry name" value="Spore Coat Polysaccharide Biosynthesis Protein SpsA, Chain A"/>
    <property type="match status" value="1"/>
</dbReference>
<evidence type="ECO:0000313" key="23">
    <source>
        <dbReference type="EMBL" id="KAJ8712392.1"/>
    </source>
</evidence>
<keyword evidence="15 20" id="KW-1015">Disulfide bond</keyword>
<evidence type="ECO:0000256" key="8">
    <source>
        <dbReference type="ARBA" id="ARBA00022692"/>
    </source>
</evidence>
<evidence type="ECO:0000313" key="24">
    <source>
        <dbReference type="Proteomes" id="UP001231518"/>
    </source>
</evidence>
<dbReference type="GO" id="GO:0000139">
    <property type="term" value="C:Golgi membrane"/>
    <property type="evidence" value="ECO:0007669"/>
    <property type="project" value="UniProtKB-SubCell"/>
</dbReference>
<protein>
    <recommendedName>
        <fullName evidence="5 20">Polypeptide N-acetylgalactosaminyltransferase</fullName>
        <ecNumber evidence="20">2.4.1.-</ecNumber>
    </recommendedName>
    <alternativeName>
        <fullName evidence="20">Protein-UDP acetylgalactosaminyltransferase</fullName>
    </alternativeName>
</protein>
<keyword evidence="12 20" id="KW-1133">Transmembrane helix</keyword>
<evidence type="ECO:0000256" key="21">
    <source>
        <dbReference type="SAM" id="MobiDB-lite"/>
    </source>
</evidence>
<dbReference type="GO" id="GO:0004653">
    <property type="term" value="F:polypeptide N-acetylgalactosaminyltransferase activity"/>
    <property type="evidence" value="ECO:0007669"/>
    <property type="project" value="UniProtKB-EC"/>
</dbReference>
<accession>A0AAD7YEY4</accession>
<dbReference type="InterPro" id="IPR000772">
    <property type="entry name" value="Ricin_B_lectin"/>
</dbReference>
<evidence type="ECO:0000256" key="13">
    <source>
        <dbReference type="ARBA" id="ARBA00023034"/>
    </source>
</evidence>
<evidence type="ECO:0000256" key="19">
    <source>
        <dbReference type="ARBA" id="ARBA00052209"/>
    </source>
</evidence>
<sequence length="832" mass="93908">MFRSKIRIHTCRIILLTSLVWLLVDVMLLAMYSDCFGDGWDCSKKADSENIKQLSVEEYRGKKAAIAAAQQGNRIDDDDTNLEVNEVEQEIGEDGILLSPYPRSRLKRWEKAPFVKPQGEGLPGEMGKAVNIPIEQEKLMLDKFQENQFNLLASDMISINRSLTDVRFEKCRDKPYPTLLPTTSVVIVFHNEAWTTLIRTIWSTINRSPRPLLKEIILVDDASEKEHLGKKLEDYIKTLPVPTHLFRTENRSGLIRARLLGAKHVKGDVITFLDAHCECTEGWLEPLLARIVEDRTTVVCPIIDVISDTTFEYIQASDMTWGGFNWKLNFRWYRVPEREMARRGGDRTAPLRTPTMAGGLFAIDKDYFYQIGSYDQGMDIWGGENLEMSFRVWQCGGRLEIVPCSHVGHVFRDKSPYSFPGGVQNVVLHNAARVAEVWMDEWGEFYYAMNPGALSVPVGDVSERKALRERLKCKSFRWYLENIYPESQMPLEYYYLGEIRNSETSNCLDTLGGKAGQPLGMGYCHGMGGNQVFAYTKRKQIMSDDNCLDAAHPRGPIKLIRCHGMRGNQEWTYDTKTRTIKHTNTGMCLDKPDSGDVWKPVLRQCNRSRGQQWLMQVDFKWQARRAAAAQPSYGRRAAPPPRSPASLHTVTGKHRTQSRVRTSRTRPAVAHAGGLQVAGAPRRRRAAQLVFTPSQVSTGHSHVSGQAGRGQQWLMQVDFKWQARRAAAAQPSYGRRAAPPPRSPASLHTVTGKHRTQSRVRTSRTRPAVAHAGGLQVAGAPRRRRAAQLVFTPSQVSTGHSHVSGQAGRGQQWLMQVDFKWQARRAAAAQPS</sequence>
<comment type="cofactor">
    <cofactor evidence="1 20">
        <name>Mn(2+)</name>
        <dbReference type="ChEBI" id="CHEBI:29035"/>
    </cofactor>
</comment>
<keyword evidence="11" id="KW-0735">Signal-anchor</keyword>
<keyword evidence="8 20" id="KW-0812">Transmembrane</keyword>
<evidence type="ECO:0000256" key="14">
    <source>
        <dbReference type="ARBA" id="ARBA00023136"/>
    </source>
</evidence>